<dbReference type="AlphaFoldDB" id="A0A5J9URW9"/>
<evidence type="ECO:0000313" key="2">
    <source>
        <dbReference type="Proteomes" id="UP000324897"/>
    </source>
</evidence>
<name>A0A5J9URW9_9POAL</name>
<reference evidence="1 2" key="1">
    <citation type="journal article" date="2019" name="Sci. Rep.">
        <title>A high-quality genome of Eragrostis curvula grass provides insights into Poaceae evolution and supports new strategies to enhance forage quality.</title>
        <authorList>
            <person name="Carballo J."/>
            <person name="Santos B.A.C.M."/>
            <person name="Zappacosta D."/>
            <person name="Garbus I."/>
            <person name="Selva J.P."/>
            <person name="Gallo C.A."/>
            <person name="Diaz A."/>
            <person name="Albertini E."/>
            <person name="Caccamo M."/>
            <person name="Echenique V."/>
        </authorList>
    </citation>
    <scope>NUCLEOTIDE SEQUENCE [LARGE SCALE GENOMIC DNA]</scope>
    <source>
        <strain evidence="2">cv. Victoria</strain>
        <tissue evidence="1">Leaf</tissue>
    </source>
</reference>
<dbReference type="Gramene" id="TVU26265">
    <property type="protein sequence ID" value="TVU26265"/>
    <property type="gene ID" value="EJB05_28803"/>
</dbReference>
<protein>
    <submittedName>
        <fullName evidence="1">Uncharacterized protein</fullName>
    </submittedName>
</protein>
<evidence type="ECO:0000313" key="1">
    <source>
        <dbReference type="EMBL" id="TVU26265.1"/>
    </source>
</evidence>
<dbReference type="EMBL" id="RWGY01000013">
    <property type="protein sequence ID" value="TVU26265.1"/>
    <property type="molecule type" value="Genomic_DNA"/>
</dbReference>
<accession>A0A5J9URW9</accession>
<sequence length="81" mass="9364">MQKFRQERELNKCSEGLMKITHINKVVVGLTEKSIRKEFELNTRLCLFDDWLGWVDVPVVDVSPKSVIKLAGYSFVPLNLI</sequence>
<comment type="caution">
    <text evidence="1">The sequence shown here is derived from an EMBL/GenBank/DDBJ whole genome shotgun (WGS) entry which is preliminary data.</text>
</comment>
<feature type="non-terminal residue" evidence="1">
    <location>
        <position position="1"/>
    </location>
</feature>
<organism evidence="1 2">
    <name type="scientific">Eragrostis curvula</name>
    <name type="common">weeping love grass</name>
    <dbReference type="NCBI Taxonomy" id="38414"/>
    <lineage>
        <taxon>Eukaryota</taxon>
        <taxon>Viridiplantae</taxon>
        <taxon>Streptophyta</taxon>
        <taxon>Embryophyta</taxon>
        <taxon>Tracheophyta</taxon>
        <taxon>Spermatophyta</taxon>
        <taxon>Magnoliopsida</taxon>
        <taxon>Liliopsida</taxon>
        <taxon>Poales</taxon>
        <taxon>Poaceae</taxon>
        <taxon>PACMAD clade</taxon>
        <taxon>Chloridoideae</taxon>
        <taxon>Eragrostideae</taxon>
        <taxon>Eragrostidinae</taxon>
        <taxon>Eragrostis</taxon>
    </lineage>
</organism>
<dbReference type="Proteomes" id="UP000324897">
    <property type="component" value="Chromosome 2"/>
</dbReference>
<proteinExistence type="predicted"/>
<gene>
    <name evidence="1" type="ORF">EJB05_28803</name>
</gene>
<keyword evidence="2" id="KW-1185">Reference proteome</keyword>